<feature type="transmembrane region" description="Helical" evidence="8">
    <location>
        <begin position="111"/>
        <end position="129"/>
    </location>
</feature>
<keyword evidence="5" id="KW-0406">Ion transport</keyword>
<feature type="transmembrane region" description="Helical" evidence="8">
    <location>
        <begin position="60"/>
        <end position="81"/>
    </location>
</feature>
<feature type="domain" description="RCK C-terminal" evidence="9">
    <location>
        <begin position="426"/>
        <end position="509"/>
    </location>
</feature>
<dbReference type="CDD" id="cd01031">
    <property type="entry name" value="EriC"/>
    <property type="match status" value="1"/>
</dbReference>
<evidence type="ECO:0000256" key="4">
    <source>
        <dbReference type="ARBA" id="ARBA00022989"/>
    </source>
</evidence>
<feature type="transmembrane region" description="Helical" evidence="8">
    <location>
        <begin position="360"/>
        <end position="386"/>
    </location>
</feature>
<dbReference type="InterPro" id="IPR006037">
    <property type="entry name" value="RCK_C"/>
</dbReference>
<dbReference type="eggNOG" id="COG0038">
    <property type="taxonomic scope" value="Bacteria"/>
</dbReference>
<dbReference type="OrthoDB" id="9812438at2"/>
<feature type="transmembrane region" description="Helical" evidence="8">
    <location>
        <begin position="26"/>
        <end position="48"/>
    </location>
</feature>
<evidence type="ECO:0000256" key="7">
    <source>
        <dbReference type="ARBA" id="ARBA00023214"/>
    </source>
</evidence>
<dbReference type="Pfam" id="PF02080">
    <property type="entry name" value="TrkA_C"/>
    <property type="match status" value="1"/>
</dbReference>
<keyword evidence="4 8" id="KW-1133">Transmembrane helix</keyword>
<keyword evidence="11" id="KW-1185">Reference proteome</keyword>
<dbReference type="GO" id="GO:0008324">
    <property type="term" value="F:monoatomic cation transmembrane transporter activity"/>
    <property type="evidence" value="ECO:0007669"/>
    <property type="project" value="InterPro"/>
</dbReference>
<feature type="transmembrane region" description="Helical" evidence="8">
    <location>
        <begin position="297"/>
        <end position="317"/>
    </location>
</feature>
<dbReference type="SUPFAM" id="SSF116726">
    <property type="entry name" value="TrkA C-terminal domain-like"/>
    <property type="match status" value="1"/>
</dbReference>
<keyword evidence="6 8" id="KW-0472">Membrane</keyword>
<feature type="transmembrane region" description="Helical" evidence="8">
    <location>
        <begin position="232"/>
        <end position="254"/>
    </location>
</feature>
<dbReference type="PANTHER" id="PTHR45711">
    <property type="entry name" value="CHLORIDE CHANNEL PROTEIN"/>
    <property type="match status" value="1"/>
</dbReference>
<evidence type="ECO:0000256" key="2">
    <source>
        <dbReference type="ARBA" id="ARBA00022448"/>
    </source>
</evidence>
<evidence type="ECO:0000256" key="5">
    <source>
        <dbReference type="ARBA" id="ARBA00023065"/>
    </source>
</evidence>
<dbReference type="InterPro" id="IPR001807">
    <property type="entry name" value="ClC"/>
</dbReference>
<dbReference type="Gene3D" id="3.30.70.1450">
    <property type="entry name" value="Regulator of K+ conductance, C-terminal domain"/>
    <property type="match status" value="1"/>
</dbReference>
<evidence type="ECO:0000256" key="8">
    <source>
        <dbReference type="SAM" id="Phobius"/>
    </source>
</evidence>
<reference evidence="10 11" key="1">
    <citation type="submission" date="2007-08" db="EMBL/GenBank/DDBJ databases">
        <title>Complete sequence of Thermotoga lettingae TMO.</title>
        <authorList>
            <consortium name="US DOE Joint Genome Institute"/>
            <person name="Copeland A."/>
            <person name="Lucas S."/>
            <person name="Lapidus A."/>
            <person name="Barry K."/>
            <person name="Glavina del Rio T."/>
            <person name="Dalin E."/>
            <person name="Tice H."/>
            <person name="Pitluck S."/>
            <person name="Foster B."/>
            <person name="Bruce D."/>
            <person name="Schmutz J."/>
            <person name="Larimer F."/>
            <person name="Land M."/>
            <person name="Hauser L."/>
            <person name="Kyrpides N."/>
            <person name="Mikhailova N."/>
            <person name="Nelson K."/>
            <person name="Gogarten J.P."/>
            <person name="Noll K."/>
            <person name="Richardson P."/>
        </authorList>
    </citation>
    <scope>NUCLEOTIDE SEQUENCE [LARGE SCALE GENOMIC DNA]</scope>
    <source>
        <strain evidence="11">ATCC BAA-301 / DSM 14385 / NBRC 107922 / TMO</strain>
    </source>
</reference>
<dbReference type="EMBL" id="CP000812">
    <property type="protein sequence ID" value="ABV32998.1"/>
    <property type="molecule type" value="Genomic_DNA"/>
</dbReference>
<keyword evidence="7" id="KW-0868">Chloride</keyword>
<feature type="transmembrane region" description="Helical" evidence="8">
    <location>
        <begin position="266"/>
        <end position="285"/>
    </location>
</feature>
<proteinExistence type="predicted"/>
<dbReference type="Proteomes" id="UP000002016">
    <property type="component" value="Chromosome"/>
</dbReference>
<keyword evidence="2" id="KW-0813">Transport</keyword>
<keyword evidence="3 8" id="KW-0812">Transmembrane</keyword>
<evidence type="ECO:0000259" key="9">
    <source>
        <dbReference type="PROSITE" id="PS51202"/>
    </source>
</evidence>
<accession>A8F4B4</accession>
<protein>
    <submittedName>
        <fullName evidence="10">Chloride channel core</fullName>
    </submittedName>
</protein>
<feature type="transmembrane region" description="Helical" evidence="8">
    <location>
        <begin position="393"/>
        <end position="413"/>
    </location>
</feature>
<organism evidence="10 11">
    <name type="scientific">Pseudothermotoga lettingae (strain ATCC BAA-301 / DSM 14385 / NBRC 107922 / TMO)</name>
    <name type="common">Thermotoga lettingae</name>
    <dbReference type="NCBI Taxonomy" id="416591"/>
    <lineage>
        <taxon>Bacteria</taxon>
        <taxon>Thermotogati</taxon>
        <taxon>Thermotogota</taxon>
        <taxon>Thermotogae</taxon>
        <taxon>Thermotogales</taxon>
        <taxon>Thermotogaceae</taxon>
        <taxon>Pseudothermotoga</taxon>
    </lineage>
</organism>
<evidence type="ECO:0000256" key="3">
    <source>
        <dbReference type="ARBA" id="ARBA00022692"/>
    </source>
</evidence>
<gene>
    <name evidence="10" type="ordered locus">Tlet_0431</name>
</gene>
<dbReference type="InterPro" id="IPR014743">
    <property type="entry name" value="Cl-channel_core"/>
</dbReference>
<dbReference type="GO" id="GO:0005886">
    <property type="term" value="C:plasma membrane"/>
    <property type="evidence" value="ECO:0007669"/>
    <property type="project" value="TreeGrafter"/>
</dbReference>
<dbReference type="GO" id="GO:0005247">
    <property type="term" value="F:voltage-gated chloride channel activity"/>
    <property type="evidence" value="ECO:0007669"/>
    <property type="project" value="TreeGrafter"/>
</dbReference>
<feature type="transmembrane region" description="Helical" evidence="8">
    <location>
        <begin position="194"/>
        <end position="220"/>
    </location>
</feature>
<dbReference type="Gene3D" id="1.10.3080.10">
    <property type="entry name" value="Clc chloride channel"/>
    <property type="match status" value="1"/>
</dbReference>
<dbReference type="HOGENOM" id="CLU_015263_7_4_0"/>
<evidence type="ECO:0000313" key="11">
    <source>
        <dbReference type="Proteomes" id="UP000002016"/>
    </source>
</evidence>
<dbReference type="KEGG" id="tle:Tlet_0431"/>
<feature type="transmembrane region" description="Helical" evidence="8">
    <location>
        <begin position="329"/>
        <end position="348"/>
    </location>
</feature>
<evidence type="ECO:0000256" key="1">
    <source>
        <dbReference type="ARBA" id="ARBA00004141"/>
    </source>
</evidence>
<dbReference type="InterPro" id="IPR036721">
    <property type="entry name" value="RCK_C_sf"/>
</dbReference>
<comment type="subcellular location">
    <subcellularLocation>
        <location evidence="1">Membrane</location>
        <topology evidence="1">Multi-pass membrane protein</topology>
    </subcellularLocation>
</comment>
<dbReference type="PRINTS" id="PR00762">
    <property type="entry name" value="CLCHANNEL"/>
</dbReference>
<evidence type="ECO:0000256" key="6">
    <source>
        <dbReference type="ARBA" id="ARBA00023136"/>
    </source>
</evidence>
<dbReference type="SUPFAM" id="SSF81340">
    <property type="entry name" value="Clc chloride channel"/>
    <property type="match status" value="1"/>
</dbReference>
<dbReference type="PANTHER" id="PTHR45711:SF6">
    <property type="entry name" value="CHLORIDE CHANNEL PROTEIN"/>
    <property type="match status" value="1"/>
</dbReference>
<reference evidence="10 11" key="2">
    <citation type="journal article" date="2009" name="Proc. Natl. Acad. Sci. U.S.A.">
        <title>On the chimeric nature, thermophilic origin, and phylogenetic placement of the Thermotogales.</title>
        <authorList>
            <person name="Zhaxybayeva O."/>
            <person name="Swithers K.S."/>
            <person name="Lapierre P."/>
            <person name="Fournier G.P."/>
            <person name="Bickhart D.M."/>
            <person name="DeBoy R.T."/>
            <person name="Nelson K.E."/>
            <person name="Nesbo C.L."/>
            <person name="Doolittle W.F."/>
            <person name="Gogarten J.P."/>
            <person name="Noll K.M."/>
        </authorList>
    </citation>
    <scope>NUCLEOTIDE SEQUENCE [LARGE SCALE GENOMIC DNA]</scope>
    <source>
        <strain evidence="11">ATCC BAA-301 / DSM 14385 / NBRC 107922 / TMO</strain>
    </source>
</reference>
<dbReference type="STRING" id="416591.Tlet_0431"/>
<dbReference type="Pfam" id="PF00654">
    <property type="entry name" value="Voltage_CLC"/>
    <property type="match status" value="1"/>
</dbReference>
<feature type="transmembrane region" description="Helical" evidence="8">
    <location>
        <begin position="160"/>
        <end position="182"/>
    </location>
</feature>
<dbReference type="AlphaFoldDB" id="A8F4B4"/>
<name>A8F4B4_PSELT</name>
<evidence type="ECO:0000313" key="10">
    <source>
        <dbReference type="EMBL" id="ABV32998.1"/>
    </source>
</evidence>
<dbReference type="RefSeq" id="WP_012002479.1">
    <property type="nucleotide sequence ID" value="NC_009828.1"/>
</dbReference>
<sequence length="523" mass="57315">MGGSGYRKNRYFADILSTKKVLTNKLIFKSFLTGAVSGLVVVLYRLSITCAENIRSSIKYGSWFIFWIFMTVGFSLIIWWITKKVPHVNGSGIPQVRAILLRKINYEPLKVLLGKFFGGFLAIINGFSLGREGPSVQIGASVGLIFSNKFAKNDLEKKHMIVAGSSAGLAAAFNAPFAAVIFSIEELQRNISPLTLLTSMIAAITAGYISKVVFGVAPIFDLKLSSVLPLKYYPLILGLGVVIGIFGAFFTKSILWFSEQMGKLKVFSLMIPTIAAWFFLLKIPQVLGGGHELIMDVAHGLFSAKMLIVLLVLKFYFTMISYGSKAPGGIFLPMLAIGALIGSAYYHLINVFWNFNDSYLTNFVVLGMASYFASVVRAPITGIALVTELVGSFNHLLSLSVVSISAYIISSLFKVSSVYDMLFERLPLSKTAQAKRTSVIRVTVTPDSELAGLKIKDCVLPESCLIAFIKRDNNEIIPNGETVIHPGDVLTIILNQNDEIPHFLPPGRGVIESNEVLSFIKNE</sequence>
<dbReference type="GO" id="GO:0006813">
    <property type="term" value="P:potassium ion transport"/>
    <property type="evidence" value="ECO:0007669"/>
    <property type="project" value="InterPro"/>
</dbReference>
<dbReference type="PROSITE" id="PS51202">
    <property type="entry name" value="RCK_C"/>
    <property type="match status" value="1"/>
</dbReference>